<keyword evidence="2" id="KW-1185">Reference proteome</keyword>
<name>A0ABR8ABG7_9CYAN</name>
<organism evidence="1 2">
    <name type="scientific">Calothrix parietina FACHB-288</name>
    <dbReference type="NCBI Taxonomy" id="2692896"/>
    <lineage>
        <taxon>Bacteria</taxon>
        <taxon>Bacillati</taxon>
        <taxon>Cyanobacteriota</taxon>
        <taxon>Cyanophyceae</taxon>
        <taxon>Nostocales</taxon>
        <taxon>Calotrichaceae</taxon>
        <taxon>Calothrix</taxon>
    </lineage>
</organism>
<reference evidence="1 2" key="1">
    <citation type="journal article" date="2020" name="ISME J.">
        <title>Comparative genomics reveals insights into cyanobacterial evolution and habitat adaptation.</title>
        <authorList>
            <person name="Chen M.Y."/>
            <person name="Teng W.K."/>
            <person name="Zhao L."/>
            <person name="Hu C.X."/>
            <person name="Zhou Y.K."/>
            <person name="Han B.P."/>
            <person name="Song L.R."/>
            <person name="Shu W.S."/>
        </authorList>
    </citation>
    <scope>NUCLEOTIDE SEQUENCE [LARGE SCALE GENOMIC DNA]</scope>
    <source>
        <strain evidence="1 2">FACHB-288</strain>
    </source>
</reference>
<dbReference type="EMBL" id="JACJQH010000026">
    <property type="protein sequence ID" value="MBD2197281.1"/>
    <property type="molecule type" value="Genomic_DNA"/>
</dbReference>
<proteinExistence type="predicted"/>
<evidence type="ECO:0000313" key="2">
    <source>
        <dbReference type="Proteomes" id="UP000658514"/>
    </source>
</evidence>
<protein>
    <submittedName>
        <fullName evidence="1">GTP-binding protein</fullName>
    </submittedName>
</protein>
<dbReference type="SUPFAM" id="SSF52540">
    <property type="entry name" value="P-loop containing nucleoside triphosphate hydrolases"/>
    <property type="match status" value="1"/>
</dbReference>
<gene>
    <name evidence="1" type="ORF">H6G24_17525</name>
</gene>
<dbReference type="RefSeq" id="WP_190544125.1">
    <property type="nucleotide sequence ID" value="NZ_CAWPNO010000058.1"/>
</dbReference>
<evidence type="ECO:0000313" key="1">
    <source>
        <dbReference type="EMBL" id="MBD2197281.1"/>
    </source>
</evidence>
<comment type="caution">
    <text evidence="1">The sequence shown here is derived from an EMBL/GenBank/DDBJ whole genome shotgun (WGS) entry which is preliminary data.</text>
</comment>
<sequence>MIPLITVVAGPVGCGKTTWIEQQLRLQQRDKVLYFSPGTGAVPIDQTRLVAEFPTVKVFNDSERVEFLNQLALADAVYLELGFYLELSAVTQILDNLHYQAIAVLPPNLQNSEWHEWANQIIPGANISNTATQARIWRASSTGEVLDENSLDEFWYELTHGAYGQVIRAKGIFNIADGRYLYADYVAGVPKNDFLELDLPRHLEGRPQRFSGIEVFAQDLDEATVAQTLGDCCLSDMAILNYQEQTKQLLAEEIEA</sequence>
<dbReference type="Proteomes" id="UP000658514">
    <property type="component" value="Unassembled WGS sequence"/>
</dbReference>
<dbReference type="InterPro" id="IPR027417">
    <property type="entry name" value="P-loop_NTPase"/>
</dbReference>
<accession>A0ABR8ABG7</accession>